<dbReference type="OrthoDB" id="9798006at2"/>
<protein>
    <submittedName>
        <fullName evidence="2">N-acetyltransferase</fullName>
    </submittedName>
</protein>
<dbReference type="PANTHER" id="PTHR43072:SF8">
    <property type="entry name" value="ACYLTRANSFERASE FABY-RELATED"/>
    <property type="match status" value="1"/>
</dbReference>
<dbReference type="CDD" id="cd04301">
    <property type="entry name" value="NAT_SF"/>
    <property type="match status" value="1"/>
</dbReference>
<evidence type="ECO:0000259" key="1">
    <source>
        <dbReference type="PROSITE" id="PS51186"/>
    </source>
</evidence>
<dbReference type="Proteomes" id="UP000461768">
    <property type="component" value="Unassembled WGS sequence"/>
</dbReference>
<dbReference type="InterPro" id="IPR000182">
    <property type="entry name" value="GNAT_dom"/>
</dbReference>
<gene>
    <name evidence="2" type="ORF">F7O84_00920</name>
</gene>
<sequence>MSVHIRVALDSDIPALLSIYKPYVEGTAFTFEYAVPSLNEFTSRFHTIAKKYPWLVCEIDGKIAGYAYAGPVFERMAYQWNAELSIYLAPEYHKRKIGTALYYCLFDLLYLQGYYKIISIITSANTVSIKLHEALGFTEFACFKNIGYKFNQWHDVTWLEKDLRDYQENVNTPISIHELPAYKITKICAKYESLIV</sequence>
<reference evidence="2 3" key="1">
    <citation type="submission" date="2019-09" db="EMBL/GenBank/DDBJ databases">
        <authorList>
            <person name="Valk L.C."/>
        </authorList>
    </citation>
    <scope>NUCLEOTIDE SEQUENCE [LARGE SCALE GENOMIC DNA]</scope>
    <source>
        <strain evidence="2">GalUA</strain>
    </source>
</reference>
<keyword evidence="3" id="KW-1185">Reference proteome</keyword>
<dbReference type="GO" id="GO:0016747">
    <property type="term" value="F:acyltransferase activity, transferring groups other than amino-acyl groups"/>
    <property type="evidence" value="ECO:0007669"/>
    <property type="project" value="InterPro"/>
</dbReference>
<feature type="domain" description="N-acetyltransferase" evidence="1">
    <location>
        <begin position="3"/>
        <end position="164"/>
    </location>
</feature>
<reference evidence="2 3" key="2">
    <citation type="submission" date="2020-02" db="EMBL/GenBank/DDBJ databases">
        <title>Candidatus Galacturonibacter soehngenii shows hetero-acetogenic catabolism of galacturonic acid but lacks a canonical carbon monoxide dehydrogenase/acetyl-CoA synthase complex.</title>
        <authorList>
            <person name="Diender M."/>
            <person name="Stouten G.R."/>
            <person name="Petersen J.F."/>
            <person name="Nielsen P.H."/>
            <person name="Dueholm M.S."/>
            <person name="Pronk J.T."/>
            <person name="Van Loosdrecht M.C.M."/>
        </authorList>
    </citation>
    <scope>NUCLEOTIDE SEQUENCE [LARGE SCALE GENOMIC DNA]</scope>
    <source>
        <strain evidence="2">GalUA</strain>
    </source>
</reference>
<evidence type="ECO:0000313" key="2">
    <source>
        <dbReference type="EMBL" id="KAB1440426.1"/>
    </source>
</evidence>
<name>A0A7V7QN82_9FIRM</name>
<dbReference type="Gene3D" id="3.40.630.30">
    <property type="match status" value="1"/>
</dbReference>
<dbReference type="EMBL" id="WAGX01000003">
    <property type="protein sequence ID" value="KAB1440426.1"/>
    <property type="molecule type" value="Genomic_DNA"/>
</dbReference>
<keyword evidence="2" id="KW-0808">Transferase</keyword>
<dbReference type="AlphaFoldDB" id="A0A7V7QN82"/>
<evidence type="ECO:0000313" key="3">
    <source>
        <dbReference type="Proteomes" id="UP000461768"/>
    </source>
</evidence>
<comment type="caution">
    <text evidence="2">The sequence shown here is derived from an EMBL/GenBank/DDBJ whole genome shotgun (WGS) entry which is preliminary data.</text>
</comment>
<proteinExistence type="predicted"/>
<dbReference type="InterPro" id="IPR016181">
    <property type="entry name" value="Acyl_CoA_acyltransferase"/>
</dbReference>
<dbReference type="SUPFAM" id="SSF55729">
    <property type="entry name" value="Acyl-CoA N-acyltransferases (Nat)"/>
    <property type="match status" value="1"/>
</dbReference>
<dbReference type="RefSeq" id="WP_151140844.1">
    <property type="nucleotide sequence ID" value="NZ_WAGX01000003.1"/>
</dbReference>
<dbReference type="PROSITE" id="PS51186">
    <property type="entry name" value="GNAT"/>
    <property type="match status" value="1"/>
</dbReference>
<organism evidence="2 3">
    <name type="scientific">Candidatus Galacturonatibacter soehngenii</name>
    <dbReference type="NCBI Taxonomy" id="2307010"/>
    <lineage>
        <taxon>Bacteria</taxon>
        <taxon>Bacillati</taxon>
        <taxon>Bacillota</taxon>
        <taxon>Clostridia</taxon>
        <taxon>Lachnospirales</taxon>
        <taxon>Lachnospiraceae</taxon>
        <taxon>Candidatus Galacturonatibacter</taxon>
    </lineage>
</organism>
<dbReference type="PANTHER" id="PTHR43072">
    <property type="entry name" value="N-ACETYLTRANSFERASE"/>
    <property type="match status" value="1"/>
</dbReference>
<dbReference type="Pfam" id="PF13420">
    <property type="entry name" value="Acetyltransf_4"/>
    <property type="match status" value="1"/>
</dbReference>
<accession>A0A7V7QN82</accession>